<keyword evidence="1" id="KW-0436">Ligase</keyword>
<dbReference type="PANTHER" id="PTHR43334">
    <property type="entry name" value="ACETATE--COA LIGASE [ADP-FORMING]"/>
    <property type="match status" value="1"/>
</dbReference>
<reference evidence="5" key="1">
    <citation type="journal article" date="2014" name="Front. Microbiol.">
        <title>High frequency of phylogenetically diverse reductive dehalogenase-homologous genes in deep subseafloor sedimentary metagenomes.</title>
        <authorList>
            <person name="Kawai M."/>
            <person name="Futagami T."/>
            <person name="Toyoda A."/>
            <person name="Takaki Y."/>
            <person name="Nishi S."/>
            <person name="Hori S."/>
            <person name="Arai W."/>
            <person name="Tsubouchi T."/>
            <person name="Morono Y."/>
            <person name="Uchiyama I."/>
            <person name="Ito T."/>
            <person name="Fujiyama A."/>
            <person name="Inagaki F."/>
            <person name="Takami H."/>
        </authorList>
    </citation>
    <scope>NUCLEOTIDE SEQUENCE</scope>
    <source>
        <strain evidence="5">Expedition CK06-06</strain>
    </source>
</reference>
<name>X1H4I0_9ZZZZ</name>
<feature type="non-terminal residue" evidence="5">
    <location>
        <position position="1"/>
    </location>
</feature>
<dbReference type="InterPro" id="IPR036291">
    <property type="entry name" value="NAD(P)-bd_dom_sf"/>
</dbReference>
<sequence length="193" mass="21707">SIYSLIFKPILVIFFMSTLQESKIDFNRLFFPRSIGIIGASWDPAGGGFFVRAMKDKFRGPMYLFNPRLAGKKLLGHKVYNSILDISEPIDYVILAVPSRLVPKLLEEVGQRKVPFCTIFSSGFREVGNETLENQTIQVARKYNIRIIGPNCIGVYNPKGGLYFAFEQSRKSGNFGGIFQSPLHCACLVNELN</sequence>
<gene>
    <name evidence="5" type="ORF">S03H2_42765</name>
</gene>
<evidence type="ECO:0000256" key="1">
    <source>
        <dbReference type="ARBA" id="ARBA00022598"/>
    </source>
</evidence>
<organism evidence="5">
    <name type="scientific">marine sediment metagenome</name>
    <dbReference type="NCBI Taxonomy" id="412755"/>
    <lineage>
        <taxon>unclassified sequences</taxon>
        <taxon>metagenomes</taxon>
        <taxon>ecological metagenomes</taxon>
    </lineage>
</organism>
<dbReference type="GO" id="GO:0005524">
    <property type="term" value="F:ATP binding"/>
    <property type="evidence" value="ECO:0007669"/>
    <property type="project" value="UniProtKB-KW"/>
</dbReference>
<dbReference type="SMART" id="SM00881">
    <property type="entry name" value="CoA_binding"/>
    <property type="match status" value="1"/>
</dbReference>
<dbReference type="EMBL" id="BARU01026639">
    <property type="protein sequence ID" value="GAH65071.1"/>
    <property type="molecule type" value="Genomic_DNA"/>
</dbReference>
<dbReference type="SUPFAM" id="SSF51735">
    <property type="entry name" value="NAD(P)-binding Rossmann-fold domains"/>
    <property type="match status" value="1"/>
</dbReference>
<dbReference type="InterPro" id="IPR003781">
    <property type="entry name" value="CoA-bd"/>
</dbReference>
<feature type="domain" description="CoA-binding" evidence="4">
    <location>
        <begin position="29"/>
        <end position="124"/>
    </location>
</feature>
<comment type="caution">
    <text evidence="5">The sequence shown here is derived from an EMBL/GenBank/DDBJ whole genome shotgun (WGS) entry which is preliminary data.</text>
</comment>
<keyword evidence="2" id="KW-0547">Nucleotide-binding</keyword>
<dbReference type="InterPro" id="IPR051538">
    <property type="entry name" value="Acyl-CoA_Synth/Transferase"/>
</dbReference>
<protein>
    <recommendedName>
        <fullName evidence="4">CoA-binding domain-containing protein</fullName>
    </recommendedName>
</protein>
<keyword evidence="3" id="KW-0067">ATP-binding</keyword>
<dbReference type="PANTHER" id="PTHR43334:SF1">
    <property type="entry name" value="3-HYDROXYPROPIONATE--COA LIGASE [ADP-FORMING]"/>
    <property type="match status" value="1"/>
</dbReference>
<dbReference type="GO" id="GO:0016874">
    <property type="term" value="F:ligase activity"/>
    <property type="evidence" value="ECO:0007669"/>
    <property type="project" value="UniProtKB-KW"/>
</dbReference>
<evidence type="ECO:0000313" key="5">
    <source>
        <dbReference type="EMBL" id="GAH65071.1"/>
    </source>
</evidence>
<dbReference type="Gene3D" id="3.40.50.720">
    <property type="entry name" value="NAD(P)-binding Rossmann-like Domain"/>
    <property type="match status" value="1"/>
</dbReference>
<evidence type="ECO:0000259" key="4">
    <source>
        <dbReference type="SMART" id="SM00881"/>
    </source>
</evidence>
<accession>X1H4I0</accession>
<dbReference type="AlphaFoldDB" id="X1H4I0"/>
<proteinExistence type="predicted"/>
<evidence type="ECO:0000256" key="3">
    <source>
        <dbReference type="ARBA" id="ARBA00022840"/>
    </source>
</evidence>
<evidence type="ECO:0000256" key="2">
    <source>
        <dbReference type="ARBA" id="ARBA00022741"/>
    </source>
</evidence>
<dbReference type="Pfam" id="PF13380">
    <property type="entry name" value="CoA_binding_2"/>
    <property type="match status" value="1"/>
</dbReference>